<feature type="domain" description="Tetrapyrrole methylase" evidence="7">
    <location>
        <begin position="19"/>
        <end position="222"/>
    </location>
</feature>
<accession>A0A934TLD4</accession>
<keyword evidence="3 6" id="KW-0489">Methyltransferase</keyword>
<dbReference type="EMBL" id="NHSD01000268">
    <property type="protein sequence ID" value="MBK5927684.1"/>
    <property type="molecule type" value="Genomic_DNA"/>
</dbReference>
<dbReference type="Pfam" id="PF23016">
    <property type="entry name" value="RsmI_C"/>
    <property type="match status" value="1"/>
</dbReference>
<gene>
    <name evidence="6" type="primary">rsmI</name>
    <name evidence="9" type="ORF">CCR87_10150</name>
</gene>
<dbReference type="PIRSF" id="PIRSF005917">
    <property type="entry name" value="MTase_YraL"/>
    <property type="match status" value="1"/>
</dbReference>
<protein>
    <recommendedName>
        <fullName evidence="6">Ribosomal RNA small subunit methyltransferase I</fullName>
        <ecNumber evidence="6">2.1.1.198</ecNumber>
    </recommendedName>
    <alternativeName>
        <fullName evidence="6">16S rRNA 2'-O-ribose C1402 methyltransferase</fullName>
    </alternativeName>
    <alternativeName>
        <fullName evidence="6">rRNA (cytidine-2'-O-)-methyltransferase RsmI</fullName>
    </alternativeName>
</protein>
<evidence type="ECO:0000313" key="10">
    <source>
        <dbReference type="Proteomes" id="UP000706333"/>
    </source>
</evidence>
<reference evidence="9" key="2">
    <citation type="journal article" date="2020" name="Microorganisms">
        <title>Osmotic Adaptation and Compatible Solute Biosynthesis of Phototrophic Bacteria as Revealed from Genome Analyses.</title>
        <authorList>
            <person name="Imhoff J.F."/>
            <person name="Rahn T."/>
            <person name="Kunzel S."/>
            <person name="Keller A."/>
            <person name="Neulinger S.C."/>
        </authorList>
    </citation>
    <scope>NUCLEOTIDE SEQUENCE</scope>
    <source>
        <strain evidence="9">LMG 28126</strain>
    </source>
</reference>
<dbReference type="Proteomes" id="UP000706333">
    <property type="component" value="Unassembled WGS sequence"/>
</dbReference>
<keyword evidence="10" id="KW-1185">Reference proteome</keyword>
<evidence type="ECO:0000256" key="3">
    <source>
        <dbReference type="ARBA" id="ARBA00022603"/>
    </source>
</evidence>
<dbReference type="Gene3D" id="3.40.1010.10">
    <property type="entry name" value="Cobalt-precorrin-4 Transmethylase, Domain 1"/>
    <property type="match status" value="1"/>
</dbReference>
<dbReference type="PANTHER" id="PTHR46111:SF1">
    <property type="entry name" value="RIBOSOMAL RNA SMALL SUBUNIT METHYLTRANSFERASE I"/>
    <property type="match status" value="1"/>
</dbReference>
<dbReference type="AlphaFoldDB" id="A0A934TLD4"/>
<dbReference type="EC" id="2.1.1.198" evidence="6"/>
<evidence type="ECO:0000256" key="5">
    <source>
        <dbReference type="ARBA" id="ARBA00022691"/>
    </source>
</evidence>
<dbReference type="SUPFAM" id="SSF53790">
    <property type="entry name" value="Tetrapyrrole methylase"/>
    <property type="match status" value="1"/>
</dbReference>
<evidence type="ECO:0000256" key="2">
    <source>
        <dbReference type="ARBA" id="ARBA00022552"/>
    </source>
</evidence>
<comment type="caution">
    <text evidence="9">The sequence shown here is derived from an EMBL/GenBank/DDBJ whole genome shotgun (WGS) entry which is preliminary data.</text>
</comment>
<keyword evidence="5 6" id="KW-0949">S-adenosyl-L-methionine</keyword>
<keyword evidence="1 6" id="KW-0963">Cytoplasm</keyword>
<dbReference type="FunFam" id="3.30.950.10:FF:000002">
    <property type="entry name" value="Ribosomal RNA small subunit methyltransferase I"/>
    <property type="match status" value="1"/>
</dbReference>
<evidence type="ECO:0000313" key="9">
    <source>
        <dbReference type="EMBL" id="MBK5927684.1"/>
    </source>
</evidence>
<dbReference type="Pfam" id="PF00590">
    <property type="entry name" value="TP_methylase"/>
    <property type="match status" value="1"/>
</dbReference>
<dbReference type="InterPro" id="IPR014777">
    <property type="entry name" value="4pyrrole_Mease_sub1"/>
</dbReference>
<sequence length="293" mass="30883">MREDPAPALSAAAPPAPGLHLLATPIGAARDITLRALDILAGADVLAAEDTRTLRRLMEIHGIALGGRPMLAYHDHNAAGVRPRLLAALAQDRSVAYASEAGTPLVADPGYGLARAAIAEGHRVWAAPGPSAVLAALTVSGLPSDRFLFAGFPPVPAGARRRWAEELKAVPATLIVYESPRRVHDLLGVLCEVWGGDRAAALCRELTKRFEEVRRGTLATLADDTAHDDLRGEVVLVVDRAAEAPPDAAQMEAMLTARLGDVSLKLAVAEVAEATGLPRREVYQAALRLAGRT</sequence>
<name>A0A934TLD4_9RHOB</name>
<comment type="function">
    <text evidence="6">Catalyzes the 2'-O-methylation of the ribose of cytidine 1402 (C1402) in 16S rRNA.</text>
</comment>
<evidence type="ECO:0000256" key="6">
    <source>
        <dbReference type="HAMAP-Rule" id="MF_01877"/>
    </source>
</evidence>
<keyword evidence="4 6" id="KW-0808">Transferase</keyword>
<evidence type="ECO:0000259" key="8">
    <source>
        <dbReference type="Pfam" id="PF23016"/>
    </source>
</evidence>
<proteinExistence type="inferred from homology"/>
<dbReference type="InterPro" id="IPR035996">
    <property type="entry name" value="4pyrrol_Methylase_sf"/>
</dbReference>
<comment type="catalytic activity">
    <reaction evidence="6">
        <text>cytidine(1402) in 16S rRNA + S-adenosyl-L-methionine = 2'-O-methylcytidine(1402) in 16S rRNA + S-adenosyl-L-homocysteine + H(+)</text>
        <dbReference type="Rhea" id="RHEA:42924"/>
        <dbReference type="Rhea" id="RHEA-COMP:10285"/>
        <dbReference type="Rhea" id="RHEA-COMP:10286"/>
        <dbReference type="ChEBI" id="CHEBI:15378"/>
        <dbReference type="ChEBI" id="CHEBI:57856"/>
        <dbReference type="ChEBI" id="CHEBI:59789"/>
        <dbReference type="ChEBI" id="CHEBI:74495"/>
        <dbReference type="ChEBI" id="CHEBI:82748"/>
        <dbReference type="EC" id="2.1.1.198"/>
    </reaction>
</comment>
<dbReference type="GO" id="GO:0005737">
    <property type="term" value="C:cytoplasm"/>
    <property type="evidence" value="ECO:0007669"/>
    <property type="project" value="UniProtKB-SubCell"/>
</dbReference>
<comment type="similarity">
    <text evidence="6">Belongs to the methyltransferase superfamily. RsmI family.</text>
</comment>
<dbReference type="NCBIfam" id="TIGR00096">
    <property type="entry name" value="16S rRNA (cytidine(1402)-2'-O)-methyltransferase"/>
    <property type="match status" value="1"/>
</dbReference>
<dbReference type="HAMAP" id="MF_01877">
    <property type="entry name" value="16SrRNA_methyltr_I"/>
    <property type="match status" value="1"/>
</dbReference>
<keyword evidence="2 6" id="KW-0698">rRNA processing</keyword>
<comment type="subcellular location">
    <subcellularLocation>
        <location evidence="6">Cytoplasm</location>
    </subcellularLocation>
</comment>
<dbReference type="CDD" id="cd11648">
    <property type="entry name" value="RsmI"/>
    <property type="match status" value="1"/>
</dbReference>
<evidence type="ECO:0000256" key="4">
    <source>
        <dbReference type="ARBA" id="ARBA00022679"/>
    </source>
</evidence>
<dbReference type="InterPro" id="IPR000878">
    <property type="entry name" value="4pyrrol_Mease"/>
</dbReference>
<dbReference type="InterPro" id="IPR053910">
    <property type="entry name" value="RsmI_HTH"/>
</dbReference>
<evidence type="ECO:0000256" key="1">
    <source>
        <dbReference type="ARBA" id="ARBA00022490"/>
    </source>
</evidence>
<dbReference type="InterPro" id="IPR014776">
    <property type="entry name" value="4pyrrole_Mease_sub2"/>
</dbReference>
<dbReference type="RefSeq" id="WP_201157438.1">
    <property type="nucleotide sequence ID" value="NZ_NHSD01000268.1"/>
</dbReference>
<dbReference type="GO" id="GO:0070677">
    <property type="term" value="F:rRNA (cytosine-2'-O-)-methyltransferase activity"/>
    <property type="evidence" value="ECO:0007669"/>
    <property type="project" value="UniProtKB-UniRule"/>
</dbReference>
<feature type="domain" description="RsmI HTH" evidence="8">
    <location>
        <begin position="246"/>
        <end position="289"/>
    </location>
</feature>
<dbReference type="Gene3D" id="3.30.950.10">
    <property type="entry name" value="Methyltransferase, Cobalt-precorrin-4 Transmethylase, Domain 2"/>
    <property type="match status" value="1"/>
</dbReference>
<dbReference type="InterPro" id="IPR008189">
    <property type="entry name" value="rRNA_ssu_MeTfrase_I"/>
</dbReference>
<evidence type="ECO:0000259" key="7">
    <source>
        <dbReference type="Pfam" id="PF00590"/>
    </source>
</evidence>
<reference evidence="9" key="1">
    <citation type="submission" date="2017-05" db="EMBL/GenBank/DDBJ databases">
        <authorList>
            <person name="Imhoff J.F."/>
            <person name="Rahn T."/>
            <person name="Kuenzel S."/>
            <person name="Neulinger S.C."/>
        </authorList>
    </citation>
    <scope>NUCLEOTIDE SEQUENCE</scope>
    <source>
        <strain evidence="9">LMG 28126</strain>
    </source>
</reference>
<organism evidence="9 10">
    <name type="scientific">Rhodobaculum claviforme</name>
    <dbReference type="NCBI Taxonomy" id="1549854"/>
    <lineage>
        <taxon>Bacteria</taxon>
        <taxon>Pseudomonadati</taxon>
        <taxon>Pseudomonadota</taxon>
        <taxon>Alphaproteobacteria</taxon>
        <taxon>Rhodobacterales</taxon>
        <taxon>Paracoccaceae</taxon>
        <taxon>Rhodobaculum</taxon>
    </lineage>
</organism>
<dbReference type="PANTHER" id="PTHR46111">
    <property type="entry name" value="RIBOSOMAL RNA SMALL SUBUNIT METHYLTRANSFERASE I"/>
    <property type="match status" value="1"/>
</dbReference>